<evidence type="ECO:0000256" key="4">
    <source>
        <dbReference type="ARBA" id="ARBA00022605"/>
    </source>
</evidence>
<evidence type="ECO:0000256" key="5">
    <source>
        <dbReference type="ARBA" id="ARBA00022857"/>
    </source>
</evidence>
<feature type="domain" description="Semialdehyde dehydrogenase NAD-binding" evidence="8">
    <location>
        <begin position="27"/>
        <end position="166"/>
    </location>
</feature>
<reference evidence="9" key="1">
    <citation type="journal article" date="2015" name="Nature">
        <title>Complex archaea that bridge the gap between prokaryotes and eukaryotes.</title>
        <authorList>
            <person name="Spang A."/>
            <person name="Saw J.H."/>
            <person name="Jorgensen S.L."/>
            <person name="Zaremba-Niedzwiedzka K."/>
            <person name="Martijn J."/>
            <person name="Lind A.E."/>
            <person name="van Eijk R."/>
            <person name="Schleper C."/>
            <person name="Guy L."/>
            <person name="Ettema T.J."/>
        </authorList>
    </citation>
    <scope>NUCLEOTIDE SEQUENCE</scope>
</reference>
<evidence type="ECO:0000256" key="2">
    <source>
        <dbReference type="ARBA" id="ARBA00013072"/>
    </source>
</evidence>
<dbReference type="InterPro" id="IPR050085">
    <property type="entry name" value="AGPR"/>
</dbReference>
<dbReference type="PANTHER" id="PTHR32338:SF10">
    <property type="entry name" value="N-ACETYL-GAMMA-GLUTAMYL-PHOSPHATE REDUCTASE, CHLOROPLASTIC-RELATED"/>
    <property type="match status" value="1"/>
</dbReference>
<evidence type="ECO:0000256" key="6">
    <source>
        <dbReference type="ARBA" id="ARBA00023002"/>
    </source>
</evidence>
<dbReference type="FunFam" id="3.30.360.10:FF:000014">
    <property type="entry name" value="N-acetyl-gamma-glutamyl-phosphate reductase"/>
    <property type="match status" value="1"/>
</dbReference>
<accession>A0A0F9LYP2</accession>
<protein>
    <recommendedName>
        <fullName evidence="2">N-acetyl-gamma-glutamyl-phosphate reductase</fullName>
        <ecNumber evidence="2">1.2.1.38</ecNumber>
    </recommendedName>
</protein>
<dbReference type="InterPro" id="IPR058924">
    <property type="entry name" value="AGPR_dimerisation_dom"/>
</dbReference>
<dbReference type="EMBL" id="LAZR01011350">
    <property type="protein sequence ID" value="KKM62182.1"/>
    <property type="molecule type" value="Genomic_DNA"/>
</dbReference>
<dbReference type="PANTHER" id="PTHR32338">
    <property type="entry name" value="N-ACETYL-GAMMA-GLUTAMYL-PHOSPHATE REDUCTASE, CHLOROPLASTIC-RELATED-RELATED"/>
    <property type="match status" value="1"/>
</dbReference>
<keyword evidence="6" id="KW-0560">Oxidoreductase</keyword>
<proteinExistence type="inferred from homology"/>
<dbReference type="GO" id="GO:0070401">
    <property type="term" value="F:NADP+ binding"/>
    <property type="evidence" value="ECO:0007669"/>
    <property type="project" value="InterPro"/>
</dbReference>
<dbReference type="GO" id="GO:0006526">
    <property type="term" value="P:L-arginine biosynthetic process"/>
    <property type="evidence" value="ECO:0007669"/>
    <property type="project" value="UniProtKB-KW"/>
</dbReference>
<dbReference type="InterPro" id="IPR023013">
    <property type="entry name" value="AGPR_AS"/>
</dbReference>
<dbReference type="GO" id="GO:0003942">
    <property type="term" value="F:N-acetyl-gamma-glutamyl-phosphate reductase activity"/>
    <property type="evidence" value="ECO:0007669"/>
    <property type="project" value="UniProtKB-EC"/>
</dbReference>
<dbReference type="CDD" id="cd23934">
    <property type="entry name" value="AGPR_1_C"/>
    <property type="match status" value="1"/>
</dbReference>
<gene>
    <name evidence="9" type="ORF">LCGC14_1524270</name>
</gene>
<name>A0A0F9LYP2_9ZZZZ</name>
<evidence type="ECO:0000259" key="8">
    <source>
        <dbReference type="SMART" id="SM00859"/>
    </source>
</evidence>
<dbReference type="AlphaFoldDB" id="A0A0F9LYP2"/>
<dbReference type="InterPro" id="IPR036291">
    <property type="entry name" value="NAD(P)-bd_dom_sf"/>
</dbReference>
<dbReference type="NCBIfam" id="TIGR01850">
    <property type="entry name" value="argC"/>
    <property type="match status" value="1"/>
</dbReference>
<dbReference type="Gene3D" id="3.30.360.10">
    <property type="entry name" value="Dihydrodipicolinate Reductase, domain 2"/>
    <property type="match status" value="1"/>
</dbReference>
<evidence type="ECO:0000256" key="7">
    <source>
        <dbReference type="ARBA" id="ARBA00050557"/>
    </source>
</evidence>
<dbReference type="HAMAP" id="MF_00150">
    <property type="entry name" value="ArgC_type1"/>
    <property type="match status" value="1"/>
</dbReference>
<dbReference type="Pfam" id="PF01118">
    <property type="entry name" value="Semialdhyde_dh"/>
    <property type="match status" value="1"/>
</dbReference>
<comment type="pathway">
    <text evidence="1">Amino-acid biosynthesis; L-arginine biosynthesis; N(2)-acetyl-L-ornithine from L-glutamate: step 3/4.</text>
</comment>
<dbReference type="InterPro" id="IPR000706">
    <property type="entry name" value="AGPR_type-1"/>
</dbReference>
<evidence type="ECO:0000256" key="1">
    <source>
        <dbReference type="ARBA" id="ARBA00004862"/>
    </source>
</evidence>
<dbReference type="CDD" id="cd17895">
    <property type="entry name" value="AGPR_1_N"/>
    <property type="match status" value="1"/>
</dbReference>
<dbReference type="EC" id="1.2.1.38" evidence="2"/>
<dbReference type="SMART" id="SM00859">
    <property type="entry name" value="Semialdhyde_dh"/>
    <property type="match status" value="1"/>
</dbReference>
<evidence type="ECO:0000313" key="9">
    <source>
        <dbReference type="EMBL" id="KKM62182.1"/>
    </source>
</evidence>
<sequence>MLLFKSYDVLTSYDDFNLKKWRKLLIKIGIIGATAYTSLELIKILLRHPDVEIAYLGTRREANINISDVFPVLAKTFDMPCSRLREKDVPKNVDMVFVALPPTISMQYVPKYLDMGIKVVDLSADYRFSEKSTYERWYKVKHTDPSGLKTAIYGLPEIFREKIKNATLVANPGCYPTSAIIGLAPLIINDYVYTDDIIIDAKSGISGRGREPQEGTHYFECNENIEAYNVGEHRHTPEIENILSLIGKSNASVCFTPHLVPMNRGILCSIYAKMRKKISDEEINIIFNDFYSKEPFVRIKTDHKLPKTKDVVNTNFCEIAVRVVDGRAIIFSSIDNLTKGASGQAVQNMNIMFGFDEKTGLL</sequence>
<dbReference type="PROSITE" id="PS01224">
    <property type="entry name" value="ARGC"/>
    <property type="match status" value="1"/>
</dbReference>
<comment type="caution">
    <text evidence="9">The sequence shown here is derived from an EMBL/GenBank/DDBJ whole genome shotgun (WGS) entry which is preliminary data.</text>
</comment>
<dbReference type="GO" id="GO:0051287">
    <property type="term" value="F:NAD binding"/>
    <property type="evidence" value="ECO:0007669"/>
    <property type="project" value="InterPro"/>
</dbReference>
<dbReference type="Pfam" id="PF22698">
    <property type="entry name" value="Semialdhyde_dhC_1"/>
    <property type="match status" value="1"/>
</dbReference>
<dbReference type="SUPFAM" id="SSF51735">
    <property type="entry name" value="NAD(P)-binding Rossmann-fold domains"/>
    <property type="match status" value="1"/>
</dbReference>
<dbReference type="SUPFAM" id="SSF55347">
    <property type="entry name" value="Glyceraldehyde-3-phosphate dehydrogenase-like, C-terminal domain"/>
    <property type="match status" value="1"/>
</dbReference>
<dbReference type="Gene3D" id="3.40.50.720">
    <property type="entry name" value="NAD(P)-binding Rossmann-like Domain"/>
    <property type="match status" value="1"/>
</dbReference>
<evidence type="ECO:0000256" key="3">
    <source>
        <dbReference type="ARBA" id="ARBA00022571"/>
    </source>
</evidence>
<comment type="catalytic activity">
    <reaction evidence="7">
        <text>N-acetyl-L-glutamate 5-semialdehyde + phosphate + NADP(+) = N-acetyl-L-glutamyl 5-phosphate + NADPH + H(+)</text>
        <dbReference type="Rhea" id="RHEA:21588"/>
        <dbReference type="ChEBI" id="CHEBI:15378"/>
        <dbReference type="ChEBI" id="CHEBI:29123"/>
        <dbReference type="ChEBI" id="CHEBI:43474"/>
        <dbReference type="ChEBI" id="CHEBI:57783"/>
        <dbReference type="ChEBI" id="CHEBI:57936"/>
        <dbReference type="ChEBI" id="CHEBI:58349"/>
        <dbReference type="EC" id="1.2.1.38"/>
    </reaction>
</comment>
<keyword evidence="5" id="KW-0521">NADP</keyword>
<keyword evidence="4" id="KW-0028">Amino-acid biosynthesis</keyword>
<dbReference type="InterPro" id="IPR000534">
    <property type="entry name" value="Semialdehyde_DH_NAD-bd"/>
</dbReference>
<keyword evidence="3" id="KW-0055">Arginine biosynthesis</keyword>
<organism evidence="9">
    <name type="scientific">marine sediment metagenome</name>
    <dbReference type="NCBI Taxonomy" id="412755"/>
    <lineage>
        <taxon>unclassified sequences</taxon>
        <taxon>metagenomes</taxon>
        <taxon>ecological metagenomes</taxon>
    </lineage>
</organism>